<proteinExistence type="inferred from homology"/>
<dbReference type="Gene3D" id="1.10.472.140">
    <property type="match status" value="1"/>
</dbReference>
<evidence type="ECO:0000256" key="1">
    <source>
        <dbReference type="ARBA" id="ARBA00004123"/>
    </source>
</evidence>
<dbReference type="Proteomes" id="UP001160148">
    <property type="component" value="Unassembled WGS sequence"/>
</dbReference>
<evidence type="ECO:0000256" key="7">
    <source>
        <dbReference type="ARBA" id="ARBA00023306"/>
    </source>
</evidence>
<evidence type="ECO:0000256" key="6">
    <source>
        <dbReference type="ARBA" id="ARBA00023242"/>
    </source>
</evidence>
<dbReference type="AlphaFoldDB" id="A0AAV0X7Z9"/>
<dbReference type="InterPro" id="IPR036915">
    <property type="entry name" value="Cyclin-like_sf"/>
</dbReference>
<dbReference type="InterPro" id="IPR002719">
    <property type="entry name" value="RB_B"/>
</dbReference>
<name>A0AAV0X7Z9_9HEMI</name>
<comment type="caution">
    <text evidence="10">The sequence shown here is derived from an EMBL/GenBank/DDBJ whole genome shotgun (WGS) entry which is preliminary data.</text>
</comment>
<keyword evidence="3" id="KW-0678">Repressor</keyword>
<dbReference type="Gene3D" id="1.10.472.10">
    <property type="entry name" value="Cyclin-like"/>
    <property type="match status" value="3"/>
</dbReference>
<comment type="subcellular location">
    <subcellularLocation>
        <location evidence="1">Nucleus</location>
    </subcellularLocation>
</comment>
<keyword evidence="6" id="KW-0539">Nucleus</keyword>
<dbReference type="GO" id="GO:0000977">
    <property type="term" value="F:RNA polymerase II transcription regulatory region sequence-specific DNA binding"/>
    <property type="evidence" value="ECO:0007669"/>
    <property type="project" value="TreeGrafter"/>
</dbReference>
<dbReference type="SUPFAM" id="SSF47954">
    <property type="entry name" value="Cyclin-like"/>
    <property type="match status" value="3"/>
</dbReference>
<evidence type="ECO:0008006" key="12">
    <source>
        <dbReference type="Google" id="ProtNLM"/>
    </source>
</evidence>
<dbReference type="PANTHER" id="PTHR13742">
    <property type="entry name" value="RETINOBLASTOMA-ASSOCIATED PROTEIN RB -RELATED"/>
    <property type="match status" value="1"/>
</dbReference>
<dbReference type="Pfam" id="PF01858">
    <property type="entry name" value="RB_A"/>
    <property type="match status" value="1"/>
</dbReference>
<dbReference type="EMBL" id="CARXXK010000003">
    <property type="protein sequence ID" value="CAI6363947.1"/>
    <property type="molecule type" value="Genomic_DNA"/>
</dbReference>
<keyword evidence="7" id="KW-0131">Cell cycle</keyword>
<dbReference type="InterPro" id="IPR024599">
    <property type="entry name" value="RB_N"/>
</dbReference>
<keyword evidence="4" id="KW-0805">Transcription regulation</keyword>
<reference evidence="10 11" key="1">
    <citation type="submission" date="2023-01" db="EMBL/GenBank/DDBJ databases">
        <authorList>
            <person name="Whitehead M."/>
        </authorList>
    </citation>
    <scope>NUCLEOTIDE SEQUENCE [LARGE SCALE GENOMIC DNA]</scope>
</reference>
<accession>A0AAV0X7Z9</accession>
<evidence type="ECO:0000259" key="9">
    <source>
        <dbReference type="SMART" id="SM01368"/>
    </source>
</evidence>
<dbReference type="GO" id="GO:0006357">
    <property type="term" value="P:regulation of transcription by RNA polymerase II"/>
    <property type="evidence" value="ECO:0007669"/>
    <property type="project" value="InterPro"/>
</dbReference>
<keyword evidence="5" id="KW-0804">Transcription</keyword>
<dbReference type="PANTHER" id="PTHR13742:SF17">
    <property type="entry name" value="RE32990P-RELATED"/>
    <property type="match status" value="1"/>
</dbReference>
<dbReference type="InterPro" id="IPR028309">
    <property type="entry name" value="RB_fam"/>
</dbReference>
<feature type="domain" description="Retinoblastoma-associated protein A-box" evidence="9">
    <location>
        <begin position="378"/>
        <end position="569"/>
    </location>
</feature>
<dbReference type="GO" id="GO:2000134">
    <property type="term" value="P:negative regulation of G1/S transition of mitotic cell cycle"/>
    <property type="evidence" value="ECO:0007669"/>
    <property type="project" value="TreeGrafter"/>
</dbReference>
<dbReference type="InterPro" id="IPR002720">
    <property type="entry name" value="RB_A"/>
</dbReference>
<dbReference type="SMART" id="SM01367">
    <property type="entry name" value="DUF3452"/>
    <property type="match status" value="1"/>
</dbReference>
<gene>
    <name evidence="10" type="ORF">MEUPH1_LOCUS18831</name>
</gene>
<dbReference type="SMART" id="SM01368">
    <property type="entry name" value="RB_A"/>
    <property type="match status" value="1"/>
</dbReference>
<dbReference type="GO" id="GO:0000785">
    <property type="term" value="C:chromatin"/>
    <property type="evidence" value="ECO:0007669"/>
    <property type="project" value="TreeGrafter"/>
</dbReference>
<dbReference type="Pfam" id="PF01857">
    <property type="entry name" value="RB_B"/>
    <property type="match status" value="1"/>
</dbReference>
<keyword evidence="11" id="KW-1185">Reference proteome</keyword>
<evidence type="ECO:0000313" key="11">
    <source>
        <dbReference type="Proteomes" id="UP001160148"/>
    </source>
</evidence>
<evidence type="ECO:0000256" key="4">
    <source>
        <dbReference type="ARBA" id="ARBA00023015"/>
    </source>
</evidence>
<evidence type="ECO:0000256" key="5">
    <source>
        <dbReference type="ARBA" id="ARBA00023163"/>
    </source>
</evidence>
<evidence type="ECO:0000259" key="8">
    <source>
        <dbReference type="SMART" id="SM01367"/>
    </source>
</evidence>
<dbReference type="Pfam" id="PF11934">
    <property type="entry name" value="DUF3452"/>
    <property type="match status" value="1"/>
</dbReference>
<dbReference type="GO" id="GO:0030154">
    <property type="term" value="P:cell differentiation"/>
    <property type="evidence" value="ECO:0007669"/>
    <property type="project" value="TreeGrafter"/>
</dbReference>
<evidence type="ECO:0000256" key="2">
    <source>
        <dbReference type="ARBA" id="ARBA00009475"/>
    </source>
</evidence>
<comment type="similarity">
    <text evidence="2">Belongs to the retinoblastoma protein (RB) family.</text>
</comment>
<dbReference type="GO" id="GO:0005634">
    <property type="term" value="C:nucleus"/>
    <property type="evidence" value="ECO:0007669"/>
    <property type="project" value="UniProtKB-SubCell"/>
</dbReference>
<evidence type="ECO:0000256" key="3">
    <source>
        <dbReference type="ARBA" id="ARBA00022491"/>
    </source>
</evidence>
<sequence length="928" mass="106769">MGVPVGTNVPDEDIYNNKFLDLCKGLNLDKNAASRAWETYLAVKENYSLDGDPSHWLACAIYVACRNVTEHTVGDSETLIEGNLVSLTRLLRLCNISLIHFIGKSKKWADMINMPPELRRKIDKLEKNFAVSMVIFKKFQPIFAAMFNNTKDEQTKTRCSKKQKVTCSASKLFEFCWTLFVVAKSEFPDLSENLVNSYHLLLACCDYVYTNILIADLRDLLNKSFGGLPHDFESTSYVLRSKPICIIDYLCQQYDGITTDAKVIKEYFWKTNLKKLIERKVLKGDSELNLLLDVVNFDFNYKAINKRYEQYVLSVGEFDERIFLSENANIEIGASNECTTEDLAKEMKNKKNYLFNQQTPLTGRNHLKPKIDLSDESTPVKNASEMVFKIQSILADCSPYPSDKLYTLLKSCSATLQSEIENVINMLGIKFCSQYCQVDHNSALHNDFAEKRLVMAKTWFYKLFENIIAKEAKNPKYDIKNLICHAVFHETLFACCLEMVIFAYNSQRVFPWVLNALQIHPYHFYKVIEVIVRVEDKLPRDMIKHLNRVEEQVLDSLSWQSESPLWDLINRNNKLIPHYDEIALVSVAGGAVPVSNFNHKVENNRFAHKDSPVSDRFISPAPGQPNIKMGKQISVNENRQYFSVTSKNNGVSLPTVTGPLKKIGTLGLFFRKFYNLASVRMQDLCYQLSINDEDLMRKIWTCFEHVIIEHTDMMRDRHLDQILMCTIYIICRVVNLNLSFQAIMKCYRTQPQSASHIYRSVLITPRNPSQEHTENEGARQDTEQRIDLIKFYNTIFVQIVRDNALKYSTNSSNDNLTLSPLPATKTQLQSPTTRRVNDRLPIFIRKLEAQASPIKSPIRPLSYCINQSPKKDLENINMITMRAIAKKRNITDAHLDGPIAKQKTPSPPVITKRLQGLLEERMEHNTDK</sequence>
<dbReference type="GO" id="GO:0005667">
    <property type="term" value="C:transcription regulator complex"/>
    <property type="evidence" value="ECO:0007669"/>
    <property type="project" value="TreeGrafter"/>
</dbReference>
<evidence type="ECO:0000313" key="10">
    <source>
        <dbReference type="EMBL" id="CAI6363947.1"/>
    </source>
</evidence>
<organism evidence="10 11">
    <name type="scientific">Macrosiphum euphorbiae</name>
    <name type="common">potato aphid</name>
    <dbReference type="NCBI Taxonomy" id="13131"/>
    <lineage>
        <taxon>Eukaryota</taxon>
        <taxon>Metazoa</taxon>
        <taxon>Ecdysozoa</taxon>
        <taxon>Arthropoda</taxon>
        <taxon>Hexapoda</taxon>
        <taxon>Insecta</taxon>
        <taxon>Pterygota</taxon>
        <taxon>Neoptera</taxon>
        <taxon>Paraneoptera</taxon>
        <taxon>Hemiptera</taxon>
        <taxon>Sternorrhyncha</taxon>
        <taxon>Aphidomorpha</taxon>
        <taxon>Aphidoidea</taxon>
        <taxon>Aphididae</taxon>
        <taxon>Macrosiphini</taxon>
        <taxon>Macrosiphum</taxon>
    </lineage>
</organism>
<protein>
    <recommendedName>
        <fullName evidence="12">Retinoblastoma-like protein 1</fullName>
    </recommendedName>
</protein>
<feature type="domain" description="Retinoblastoma-associated protein N-terminal" evidence="8">
    <location>
        <begin position="68"/>
        <end position="211"/>
    </location>
</feature>